<protein>
    <submittedName>
        <fullName evidence="1">Uncharacterized protein</fullName>
    </submittedName>
</protein>
<proteinExistence type="predicted"/>
<dbReference type="PROSITE" id="PS51257">
    <property type="entry name" value="PROKAR_LIPOPROTEIN"/>
    <property type="match status" value="1"/>
</dbReference>
<comment type="caution">
    <text evidence="1">The sequence shown here is derived from an EMBL/GenBank/DDBJ whole genome shotgun (WGS) entry which is preliminary data.</text>
</comment>
<gene>
    <name evidence="1" type="ORF">H9816_05265</name>
</gene>
<reference evidence="1" key="2">
    <citation type="submission" date="2021-04" db="EMBL/GenBank/DDBJ databases">
        <authorList>
            <person name="Gilroy R."/>
        </authorList>
    </citation>
    <scope>NUCLEOTIDE SEQUENCE</scope>
    <source>
        <strain evidence="1">ChiHjej11B10-19426</strain>
    </source>
</reference>
<dbReference type="Proteomes" id="UP000824014">
    <property type="component" value="Unassembled WGS sequence"/>
</dbReference>
<evidence type="ECO:0000313" key="1">
    <source>
        <dbReference type="EMBL" id="HIZ15301.1"/>
    </source>
</evidence>
<reference evidence="1" key="1">
    <citation type="journal article" date="2021" name="PeerJ">
        <title>Extensive microbial diversity within the chicken gut microbiome revealed by metagenomics and culture.</title>
        <authorList>
            <person name="Gilroy R."/>
            <person name="Ravi A."/>
            <person name="Getino M."/>
            <person name="Pursley I."/>
            <person name="Horton D.L."/>
            <person name="Alikhan N.F."/>
            <person name="Baker D."/>
            <person name="Gharbi K."/>
            <person name="Hall N."/>
            <person name="Watson M."/>
            <person name="Adriaenssens E.M."/>
            <person name="Foster-Nyarko E."/>
            <person name="Jarju S."/>
            <person name="Secka A."/>
            <person name="Antonio M."/>
            <person name="Oren A."/>
            <person name="Chaudhuri R.R."/>
            <person name="La Ragione R."/>
            <person name="Hildebrand F."/>
            <person name="Pallen M.J."/>
        </authorList>
    </citation>
    <scope>NUCLEOTIDE SEQUENCE</scope>
    <source>
        <strain evidence="1">ChiHjej11B10-19426</strain>
    </source>
</reference>
<organism evidence="1 2">
    <name type="scientific">Candidatus Tidjanibacter faecipullorum</name>
    <dbReference type="NCBI Taxonomy" id="2838766"/>
    <lineage>
        <taxon>Bacteria</taxon>
        <taxon>Pseudomonadati</taxon>
        <taxon>Bacteroidota</taxon>
        <taxon>Bacteroidia</taxon>
        <taxon>Bacteroidales</taxon>
        <taxon>Rikenellaceae</taxon>
        <taxon>Tidjanibacter</taxon>
    </lineage>
</organism>
<evidence type="ECO:0000313" key="2">
    <source>
        <dbReference type="Proteomes" id="UP000824014"/>
    </source>
</evidence>
<accession>A0A9D2ILJ2</accession>
<sequence>MKGSLFVIALIAILLHATLGCCASYRTLCPPVLTQHSCFVLAADSTLGTAGETSGTSFSDFLSCAVSVLTVRFLHAFVDFRPCADALIGGEHRAYAVRTERILQEGGTLSELNRLNI</sequence>
<name>A0A9D2ILJ2_9BACT</name>
<dbReference type="EMBL" id="DXCC01000017">
    <property type="protein sequence ID" value="HIZ15301.1"/>
    <property type="molecule type" value="Genomic_DNA"/>
</dbReference>
<dbReference type="AlphaFoldDB" id="A0A9D2ILJ2"/>